<accession>A0ACB8BYU1</accession>
<proteinExistence type="predicted"/>
<protein>
    <submittedName>
        <fullName evidence="1">Uncharacterized protein</fullName>
    </submittedName>
</protein>
<dbReference type="EMBL" id="MU266330">
    <property type="protein sequence ID" value="KAH7930682.1"/>
    <property type="molecule type" value="Genomic_DNA"/>
</dbReference>
<gene>
    <name evidence="1" type="ORF">BV22DRAFT_1028131</name>
</gene>
<sequence>MNQLLTRQAFYRARFHTVSLLTLILPAELCFFARYNEITTWAPPLVYIIPSAQPYQFTKWVIPMAYFISPFNSVSIRSFYAGCTHLRDLELSAALQSNIHVNYQ</sequence>
<comment type="caution">
    <text evidence="1">The sequence shown here is derived from an EMBL/GenBank/DDBJ whole genome shotgun (WGS) entry which is preliminary data.</text>
</comment>
<name>A0ACB8BYU1_9AGAM</name>
<reference evidence="1" key="1">
    <citation type="journal article" date="2021" name="New Phytol.">
        <title>Evolutionary innovations through gain and loss of genes in the ectomycorrhizal Boletales.</title>
        <authorList>
            <person name="Wu G."/>
            <person name="Miyauchi S."/>
            <person name="Morin E."/>
            <person name="Kuo A."/>
            <person name="Drula E."/>
            <person name="Varga T."/>
            <person name="Kohler A."/>
            <person name="Feng B."/>
            <person name="Cao Y."/>
            <person name="Lipzen A."/>
            <person name="Daum C."/>
            <person name="Hundley H."/>
            <person name="Pangilinan J."/>
            <person name="Johnson J."/>
            <person name="Barry K."/>
            <person name="LaButti K."/>
            <person name="Ng V."/>
            <person name="Ahrendt S."/>
            <person name="Min B."/>
            <person name="Choi I.G."/>
            <person name="Park H."/>
            <person name="Plett J.M."/>
            <person name="Magnuson J."/>
            <person name="Spatafora J.W."/>
            <person name="Nagy L.G."/>
            <person name="Henrissat B."/>
            <person name="Grigoriev I.V."/>
            <person name="Yang Z.L."/>
            <person name="Xu J."/>
            <person name="Martin F.M."/>
        </authorList>
    </citation>
    <scope>NUCLEOTIDE SEQUENCE</scope>
    <source>
        <strain evidence="1">KUC20120723A-06</strain>
    </source>
</reference>
<evidence type="ECO:0000313" key="1">
    <source>
        <dbReference type="EMBL" id="KAH7930682.1"/>
    </source>
</evidence>
<evidence type="ECO:0000313" key="2">
    <source>
        <dbReference type="Proteomes" id="UP000790709"/>
    </source>
</evidence>
<organism evidence="1 2">
    <name type="scientific">Leucogyrophana mollusca</name>
    <dbReference type="NCBI Taxonomy" id="85980"/>
    <lineage>
        <taxon>Eukaryota</taxon>
        <taxon>Fungi</taxon>
        <taxon>Dikarya</taxon>
        <taxon>Basidiomycota</taxon>
        <taxon>Agaricomycotina</taxon>
        <taxon>Agaricomycetes</taxon>
        <taxon>Agaricomycetidae</taxon>
        <taxon>Boletales</taxon>
        <taxon>Boletales incertae sedis</taxon>
        <taxon>Leucogyrophana</taxon>
    </lineage>
</organism>
<keyword evidence="2" id="KW-1185">Reference proteome</keyword>
<dbReference type="Proteomes" id="UP000790709">
    <property type="component" value="Unassembled WGS sequence"/>
</dbReference>